<dbReference type="Gene3D" id="2.80.10.50">
    <property type="match status" value="1"/>
</dbReference>
<dbReference type="EMBL" id="JALJOR010000001">
    <property type="protein sequence ID" value="KAK9829410.1"/>
    <property type="molecule type" value="Genomic_DNA"/>
</dbReference>
<keyword evidence="1 5" id="KW-0547">Nucleotide-binding</keyword>
<keyword evidence="2 5" id="KW-0067">ATP-binding</keyword>
<dbReference type="InterPro" id="IPR017868">
    <property type="entry name" value="Filamin/ABP280_repeat-like"/>
</dbReference>
<dbReference type="PROSITE" id="PS50194">
    <property type="entry name" value="FILAMIN_REPEAT"/>
    <property type="match status" value="15"/>
</dbReference>
<feature type="domain" description="Kinesin motor" evidence="7">
    <location>
        <begin position="2798"/>
        <end position="3116"/>
    </location>
</feature>
<feature type="repeat" description="Filamin" evidence="4">
    <location>
        <begin position="1552"/>
        <end position="1654"/>
    </location>
</feature>
<dbReference type="InterPro" id="IPR014756">
    <property type="entry name" value="Ig_E-set"/>
</dbReference>
<dbReference type="SUPFAM" id="SSF81296">
    <property type="entry name" value="E set domains"/>
    <property type="match status" value="16"/>
</dbReference>
<dbReference type="InterPro" id="IPR019821">
    <property type="entry name" value="Kinesin_motor_CS"/>
</dbReference>
<dbReference type="PANTHER" id="PTHR47972:SF28">
    <property type="entry name" value="KINESIN-LIKE PROTEIN KLP-3"/>
    <property type="match status" value="1"/>
</dbReference>
<gene>
    <name evidence="8" type="ORF">WJX72_005680</name>
</gene>
<dbReference type="PANTHER" id="PTHR47972">
    <property type="entry name" value="KINESIN-LIKE PROTEIN KLP-3"/>
    <property type="match status" value="1"/>
</dbReference>
<dbReference type="SUPFAM" id="SSF52540">
    <property type="entry name" value="P-loop containing nucleoside triphosphate hydrolases"/>
    <property type="match status" value="1"/>
</dbReference>
<dbReference type="SMART" id="SM00129">
    <property type="entry name" value="KISc"/>
    <property type="match status" value="1"/>
</dbReference>
<dbReference type="PRINTS" id="PR00380">
    <property type="entry name" value="KINESINHEAVY"/>
</dbReference>
<feature type="repeat" description="Filamin" evidence="4">
    <location>
        <begin position="1081"/>
        <end position="1141"/>
    </location>
</feature>
<feature type="repeat" description="Filamin" evidence="4">
    <location>
        <begin position="2601"/>
        <end position="2701"/>
    </location>
</feature>
<feature type="repeat" description="Filamin" evidence="4">
    <location>
        <begin position="1155"/>
        <end position="1229"/>
    </location>
</feature>
<dbReference type="InterPro" id="IPR013783">
    <property type="entry name" value="Ig-like_fold"/>
</dbReference>
<dbReference type="Proteomes" id="UP001489004">
    <property type="component" value="Unassembled WGS sequence"/>
</dbReference>
<feature type="repeat" description="Filamin" evidence="4">
    <location>
        <begin position="934"/>
        <end position="1037"/>
    </location>
</feature>
<feature type="repeat" description="Filamin" evidence="4">
    <location>
        <begin position="787"/>
        <end position="868"/>
    </location>
</feature>
<reference evidence="8 9" key="1">
    <citation type="journal article" date="2024" name="Nat. Commun.">
        <title>Phylogenomics reveals the evolutionary origins of lichenization in chlorophyte algae.</title>
        <authorList>
            <person name="Puginier C."/>
            <person name="Libourel C."/>
            <person name="Otte J."/>
            <person name="Skaloud P."/>
            <person name="Haon M."/>
            <person name="Grisel S."/>
            <person name="Petersen M."/>
            <person name="Berrin J.G."/>
            <person name="Delaux P.M."/>
            <person name="Dal Grande F."/>
            <person name="Keller J."/>
        </authorList>
    </citation>
    <scope>NUCLEOTIDE SEQUENCE [LARGE SCALE GENOMIC DNA]</scope>
    <source>
        <strain evidence="8 9">SAG 2043</strain>
    </source>
</reference>
<dbReference type="GO" id="GO:0007018">
    <property type="term" value="P:microtubule-based movement"/>
    <property type="evidence" value="ECO:0007669"/>
    <property type="project" value="InterPro"/>
</dbReference>
<feature type="region of interest" description="Disordered" evidence="6">
    <location>
        <begin position="1"/>
        <end position="25"/>
    </location>
</feature>
<evidence type="ECO:0000259" key="7">
    <source>
        <dbReference type="PROSITE" id="PS50067"/>
    </source>
</evidence>
<evidence type="ECO:0000256" key="1">
    <source>
        <dbReference type="ARBA" id="ARBA00022741"/>
    </source>
</evidence>
<evidence type="ECO:0000256" key="3">
    <source>
        <dbReference type="ARBA" id="ARBA00023175"/>
    </source>
</evidence>
<name>A0AAW1R5Y2_9CHLO</name>
<dbReference type="GO" id="GO:0015630">
    <property type="term" value="C:microtubule cytoskeleton"/>
    <property type="evidence" value="ECO:0007669"/>
    <property type="project" value="TreeGrafter"/>
</dbReference>
<dbReference type="InterPro" id="IPR001298">
    <property type="entry name" value="Filamin/ABP280_rpt"/>
</dbReference>
<evidence type="ECO:0000256" key="5">
    <source>
        <dbReference type="PROSITE-ProRule" id="PRU00283"/>
    </source>
</evidence>
<dbReference type="PROSITE" id="PS00411">
    <property type="entry name" value="KINESIN_MOTOR_1"/>
    <property type="match status" value="1"/>
</dbReference>
<dbReference type="InterPro" id="IPR001752">
    <property type="entry name" value="Kinesin_motor_dom"/>
</dbReference>
<dbReference type="PROSITE" id="PS50067">
    <property type="entry name" value="KINESIN_MOTOR_2"/>
    <property type="match status" value="1"/>
</dbReference>
<feature type="repeat" description="Filamin" evidence="4">
    <location>
        <begin position="496"/>
        <end position="600"/>
    </location>
</feature>
<comment type="caution">
    <text evidence="8">The sequence shown here is derived from an EMBL/GenBank/DDBJ whole genome shotgun (WGS) entry which is preliminary data.</text>
</comment>
<evidence type="ECO:0000313" key="8">
    <source>
        <dbReference type="EMBL" id="KAK9829410.1"/>
    </source>
</evidence>
<organism evidence="8 9">
    <name type="scientific">[Myrmecia] bisecta</name>
    <dbReference type="NCBI Taxonomy" id="41462"/>
    <lineage>
        <taxon>Eukaryota</taxon>
        <taxon>Viridiplantae</taxon>
        <taxon>Chlorophyta</taxon>
        <taxon>core chlorophytes</taxon>
        <taxon>Trebouxiophyceae</taxon>
        <taxon>Trebouxiales</taxon>
        <taxon>Trebouxiaceae</taxon>
        <taxon>Myrmecia</taxon>
    </lineage>
</organism>
<evidence type="ECO:0000256" key="4">
    <source>
        <dbReference type="PROSITE-ProRule" id="PRU00087"/>
    </source>
</evidence>
<feature type="repeat" description="Filamin" evidence="4">
    <location>
        <begin position="1479"/>
        <end position="1552"/>
    </location>
</feature>
<feature type="compositionally biased region" description="Polar residues" evidence="6">
    <location>
        <begin position="1"/>
        <end position="12"/>
    </location>
</feature>
<feature type="repeat" description="Filamin" evidence="4">
    <location>
        <begin position="401"/>
        <end position="494"/>
    </location>
</feature>
<feature type="binding site" evidence="5">
    <location>
        <begin position="2878"/>
        <end position="2885"/>
    </location>
    <ligand>
        <name>ATP</name>
        <dbReference type="ChEBI" id="CHEBI:30616"/>
    </ligand>
</feature>
<dbReference type="GO" id="GO:0005524">
    <property type="term" value="F:ATP binding"/>
    <property type="evidence" value="ECO:0007669"/>
    <property type="project" value="UniProtKB-UniRule"/>
</dbReference>
<keyword evidence="3 5" id="KW-0505">Motor protein</keyword>
<feature type="repeat" description="Filamin" evidence="4">
    <location>
        <begin position="1651"/>
        <end position="1763"/>
    </location>
</feature>
<proteinExistence type="inferred from homology"/>
<dbReference type="CDD" id="cd00257">
    <property type="entry name" value="beta-trefoil_FSCN-like"/>
    <property type="match status" value="1"/>
</dbReference>
<feature type="repeat" description="Filamin" evidence="4">
    <location>
        <begin position="198"/>
        <end position="299"/>
    </location>
</feature>
<protein>
    <recommendedName>
        <fullName evidence="7">Kinesin motor domain-containing protein</fullName>
    </recommendedName>
</protein>
<sequence length="3399" mass="350160">MENQARAANTRLSGIPKPGNAKPAAVVTANSADAGIKAKPRTSPPAPFEASGPGLLICAPKVATSFAVNGTSTAAKKLKASELKVAIKGAAPVKPEARASETLSQIDLQGSSGFAGEPYTARLVCFDQFGVRFSGRTDVSASVLDGETVLFEAGAVDMGEGVFEVTFRPQISGTYGLAVQFDGSRALQGSPFPIKVRNDETIAANCKLYGSGLTQAVAGQRTSFTIQAVDGKQNARIVGGDKFEVEVSGPSTSPPKTLVKDNMDGTYEVFWMAETAGMYLITAKLDGASVGGCPVSCTVRPTDLDACRCTASGPGLSKSRAGQPAIFHITAADRFGNQRSSGGDSFEVSVAQTDAGGRAVVAGKVEDTGQGAYRVQYAVNFAGTYRVAVTAAGEVDPQSSRLYGPGLAAVQLGRPSQIYVELADRYGNKASAGALDAVGVKVHVAGPGPTPVTAGGVTNGVCAFTYFAQDAGTFAISATVGSVHMRGSPASVVASIAEAHALLCEVKGAPLTLSTEAGQAAGFMLIAKDAQGVQKSLGGDKFTVQWSLIGDAAPPITGKVEDLGNGEYKSSFSATAAGSYSVSVMHEGSNIAGSPFTANVAPAAISPARCYVDGSGISAARAGHKPLAASWDPKAASELAATDVSSGPRRGSSSMAGLGRDTVTVEVDSPCEAVFQVPVLDLGEHLRVAVAARDAFGNRLQHGGAVVQAELRRPSGVGAATAAEVADCGDGSYHVTCSMQAAGDFQVAACIAGQPGSTITLAGSCLPASTSAQQCSIAHPPGAITAGTQGRFKVWRADAFANRLTCSGNEPALLASAVGPGDMRVEATECGDGSVDIMYSAQVSGQYELSVSTSRGAAIPGCPFPVPVGTAAVAVGRCRAQFESSSNQGCAVVAGSDVAVCISAFDGFGNQVSSLEGEDVEVIPGWPQPLHLLPGSSQAAACQLRGADVGRELTVGRPVEVSLCTIDGFGNARVAGGESVTCALESPAGTALQQATVQDDCTGSYRIAFTPNTLGRWRLLPRVNGEAVRLDGFDMHAVYGPLQAKDCAIDQSSLPSAATCGSVAQLRLCITEAAGPERSFSGSEALMASVIGPSGVRQRLDVVHAGAQRLIAIPVEVAGLHEVHVLLDQQHVIGSPLKLPCHPGPISLATSAFSGPGLMACVAGQPASFAIQACDAWGHRIMEVPDEALAVRASAGDEVVAGTVTATGEGRFSVSYTLTLDGTFEIQVTGGAGLEIRVFTGVCSPAALHLASCRIMHSMTCVAAGEACQMLISPVDRYHNRIAQLPSLASLTAVSAKEADFLNTRFSIAADGSIALECRGQHAGTYAITVTDANSALPDIPLTVTPAPPFPSHSSASWAHDTAKGTLQAGQAAVVDVILRDAFGNHVTAEGWEHVKVAATGPASVQLAACEAGRPGRLTAALTLAGTYIVNAQLEGRLLPGWPKPLSVVACLEGAVTCSLRGEALSGLVVKQRHALFVFVADAFGNPRVAGGEAVAVHLAAADGSTHIVSATDCHDGSYTFKFSVERPGKWTLTPQVNGQLHSKGCVAVEAVYGPLLAEDMTLSWHQTGPVSCGDELTFTVEPAEHEAYGRLASGHEALSVMLMSPSGASCALPVQLSQGRYQGRLTCKEVGRHTLSAALSGHNIKLSPLTIQAQPGRMVLANSCIDAAPLAGLVAGKAVMLELAARDALGNAISSGGEAVQAEVTDVNDKSVEVAVTDKQDGCYTMSFTPTAAGRLQVVVQLAGQAKRLRFGAVCSPAALDAAQSAVAGADCQLVAGQQGTARLARMDRYGNGVPRAAEEPAMSVELAGQGGSGEARLVEMASGLPQISYSATRAGSYSLVVRIDRQPVGEPIAAVGPATVDLLEQSDLTYRGVFVRAGTYTGRACLGGRLLLGWPRQLHVLPACASAIHSHLSGQALQGVICKERCTITLHTADEFGNVSVAGGAAVEAYLAQSEQATRTVQAQVADNHNGTYALSFVLPAAGTWTLRVSVDGVPMSDTGVPLQAAFAPLAVADCQLVPGGPLDPQCGKQQTWYIEILAPSGAVRTVPITLSEHGGRVEASVQWLEVGSHQVAAYLNGVPISGCPVCVGIRPAATHAPSCTISRLTNCSSGRLDLEIATRDAYGNASVLPTGCLEVGIEPAGALADVEVCSADEELHLAGGAALLKLSATIVMDGVLKLAVAGEPICTAGLAFRAAVSANSHIRFVAPASGQLRATAGDALHVLAELVNDEGQRLDQGDMAVEAHLQQAGSSSPVTVSQRGVGLYNLSHALTLAGSFTLSASLRGTQSAPATLTGTCAACATSAAHCTADLSDLKGWQAGRAAALLIARHDRFGNRLFSSGGQPAMVGTAAGPGPAHVTVEEVGDGTVRVSCLARLAGCYTIALEDSVTSQAIAGSPFTADLAAGLLSPQASSYTLQGVSRGPHVCTLQAGQALGVVVDGRDAFGNTAGVVAGAVGVEAHGPQGALPLSPQADIGEACLYSASLTVAGSYTVAVGAVDAEGRQAAIPAADGSRAVKVVPGFVSLQHVVLRDVPTAVVAGMPHTFYVHPVDAFGNAGATGAHFSAEMVSGPASIPCKLATSTAGERITKATILLSVKVEEAACDAGCSYLTGFWPAHGAVAGVPAGFIVQACDALGNPRSRGGDDFSVDIRGVSSEAVTLSDRQDGSYAVQYCIPHEGSFSATAMLGGQHVRGSPSTFTVFRDIAALADQELEKRLSTTLSSLRRGIATARTLHESLRSDAKSLTDFIPVLVEGARTGINDALRQQEALMAETRAAYNREAVERRRLHNVVQELRGNIRVYVRVKPLTAEEGAAGMFSVLRCADDHRIQCTAQGSAKAFDFDRVFGPESRQEEIFEDVSQLVTSALDGYNVCIFAYGQTGAGKTHTMEGSKEQPGINYRAMKELFRSIREERSTDASIAIHVSIVEIYNEVVNDLLCSGGKKEVELQRAAGGFGVPDLTQVEVTSPEQIFEIMGQGFEHRAVGCHDINTHSSRSHCLLIINVAVTEASTSIRTVGKLTLCDLAGSERINKTHATGLTLTEAQNINRSLLELGNVISALMQQSSHVPYRNSKLTMLLQDSLGGDAKALMFCNLSSNQAHAAETLSSLAFASKVANVVLKTPQRKFVEDSDPKETGGTAAQIRADKKCLLVLLGLSGCLAGDNASRKLLQAIPAMCTGTVSTAAKCPTFQNNHDGCNATPGCQAGKFGNNFNTCYTLACGTLTNQAACANVGCSWMPATPGLLKVGAKYAFQSDAGGFMFRCNQCAPQNANGFPDQAFAAAVDHSSPLTHFTIVDAGNGLVALQADGGLFLARCHTCSDAAFQPETATIGISSAALPTSPFAHWKVMDAGNGKVAFQADSGNFLARCHNCYSQELLADSVTVHVPALAGNPWATWTPVAL</sequence>
<dbReference type="GO" id="GO:0008017">
    <property type="term" value="F:microtubule binding"/>
    <property type="evidence" value="ECO:0007669"/>
    <property type="project" value="InterPro"/>
</dbReference>
<evidence type="ECO:0000256" key="6">
    <source>
        <dbReference type="SAM" id="MobiDB-lite"/>
    </source>
</evidence>
<dbReference type="SMART" id="SM00557">
    <property type="entry name" value="IG_FLMN"/>
    <property type="match status" value="12"/>
</dbReference>
<evidence type="ECO:0000256" key="2">
    <source>
        <dbReference type="ARBA" id="ARBA00022840"/>
    </source>
</evidence>
<keyword evidence="9" id="KW-1185">Reference proteome</keyword>
<dbReference type="Gene3D" id="3.40.850.10">
    <property type="entry name" value="Kinesin motor domain"/>
    <property type="match status" value="1"/>
</dbReference>
<dbReference type="InterPro" id="IPR027640">
    <property type="entry name" value="Kinesin-like_fam"/>
</dbReference>
<dbReference type="InterPro" id="IPR027417">
    <property type="entry name" value="P-loop_NTPase"/>
</dbReference>
<dbReference type="Gene3D" id="2.60.40.10">
    <property type="entry name" value="Immunoglobulins"/>
    <property type="match status" value="16"/>
</dbReference>
<dbReference type="GO" id="GO:0003777">
    <property type="term" value="F:microtubule motor activity"/>
    <property type="evidence" value="ECO:0007669"/>
    <property type="project" value="InterPro"/>
</dbReference>
<comment type="similarity">
    <text evidence="5">Belongs to the TRAFAC class myosin-kinesin ATPase superfamily. Kinesin family.</text>
</comment>
<feature type="repeat" description="Filamin" evidence="4">
    <location>
        <begin position="301"/>
        <end position="399"/>
    </location>
</feature>
<feature type="repeat" description="Filamin" evidence="4">
    <location>
        <begin position="1904"/>
        <end position="2007"/>
    </location>
</feature>
<feature type="repeat" description="Filamin" evidence="4">
    <location>
        <begin position="128"/>
        <end position="196"/>
    </location>
</feature>
<evidence type="ECO:0000313" key="9">
    <source>
        <dbReference type="Proteomes" id="UP001489004"/>
    </source>
</evidence>
<feature type="repeat" description="Filamin" evidence="4">
    <location>
        <begin position="2308"/>
        <end position="2404"/>
    </location>
</feature>
<dbReference type="Pfam" id="PF00225">
    <property type="entry name" value="Kinesin"/>
    <property type="match status" value="1"/>
</dbReference>
<accession>A0AAW1R5Y2</accession>
<dbReference type="InterPro" id="IPR036961">
    <property type="entry name" value="Kinesin_motor_dom_sf"/>
</dbReference>
<dbReference type="Pfam" id="PF00630">
    <property type="entry name" value="Filamin"/>
    <property type="match status" value="8"/>
</dbReference>